<dbReference type="AlphaFoldDB" id="A0A9X1B3F1"/>
<organism evidence="1 2">
    <name type="scientific">Lamprobacter modestohalophilus</name>
    <dbReference type="NCBI Taxonomy" id="1064514"/>
    <lineage>
        <taxon>Bacteria</taxon>
        <taxon>Pseudomonadati</taxon>
        <taxon>Pseudomonadota</taxon>
        <taxon>Gammaproteobacteria</taxon>
        <taxon>Chromatiales</taxon>
        <taxon>Chromatiaceae</taxon>
        <taxon>Lamprobacter</taxon>
    </lineage>
</organism>
<dbReference type="Proteomes" id="UP001138768">
    <property type="component" value="Unassembled WGS sequence"/>
</dbReference>
<dbReference type="InterPro" id="IPR050816">
    <property type="entry name" value="Flavin-dep_Halogenase_NPB"/>
</dbReference>
<proteinExistence type="predicted"/>
<keyword evidence="2" id="KW-1185">Reference proteome</keyword>
<dbReference type="InterPro" id="IPR036188">
    <property type="entry name" value="FAD/NAD-bd_sf"/>
</dbReference>
<sequence length="371" mass="39764">MIVAGAGIAGMAACLALAKEDQPVLWIAPGLSDEAISSDKGRALKDKPGESLAAAAEPLLQSLGLGGCLDDPAHRRVEVTYSSWGGDALLERNRLGMTGRLGYVVHRGMLECNLARAVAHCRMVECLGGSVVAASREADLWRIRVALDQGGEEEVSGGFIIDATGRQAAVSRRFAAMKRQDTLIAAYDFLVQQDEDVEPTQATLIEAVAEGWWYGSLLADGRLALNFYSDPDLLPKGLRHRIEPWQALARRSRYVGRWIESAGFALSAPPSLTSAGTTWLEPTVGVGWAAVGDAAAAFDPLSAHGMTTALWTGIEAARAAAQAVDGSDAALATYGDRVQSGITRFLVSRGQVYGRERRFADQPFWRRRLLA</sequence>
<dbReference type="EMBL" id="NRRY01000010">
    <property type="protein sequence ID" value="MBK1618403.1"/>
    <property type="molecule type" value="Genomic_DNA"/>
</dbReference>
<dbReference type="SUPFAM" id="SSF51905">
    <property type="entry name" value="FAD/NAD(P)-binding domain"/>
    <property type="match status" value="1"/>
</dbReference>
<dbReference type="PANTHER" id="PTHR43747">
    <property type="entry name" value="FAD-BINDING PROTEIN"/>
    <property type="match status" value="1"/>
</dbReference>
<dbReference type="Gene3D" id="3.50.50.60">
    <property type="entry name" value="FAD/NAD(P)-binding domain"/>
    <property type="match status" value="1"/>
</dbReference>
<name>A0A9X1B3F1_9GAMM</name>
<dbReference type="PANTHER" id="PTHR43747:SF1">
    <property type="entry name" value="SLR1998 PROTEIN"/>
    <property type="match status" value="1"/>
</dbReference>
<dbReference type="Gene3D" id="3.30.9.100">
    <property type="match status" value="1"/>
</dbReference>
<evidence type="ECO:0008006" key="3">
    <source>
        <dbReference type="Google" id="ProtNLM"/>
    </source>
</evidence>
<gene>
    <name evidence="1" type="ORF">CKO42_08115</name>
</gene>
<evidence type="ECO:0000313" key="1">
    <source>
        <dbReference type="EMBL" id="MBK1618403.1"/>
    </source>
</evidence>
<protein>
    <recommendedName>
        <fullName evidence="3">FAD-binding domain-containing protein</fullName>
    </recommendedName>
</protein>
<accession>A0A9X1B3F1</accession>
<reference evidence="1 2" key="1">
    <citation type="journal article" date="2020" name="Microorganisms">
        <title>Osmotic Adaptation and Compatible Solute Biosynthesis of Phototrophic Bacteria as Revealed from Genome Analyses.</title>
        <authorList>
            <person name="Imhoff J.F."/>
            <person name="Rahn T."/>
            <person name="Kunzel S."/>
            <person name="Keller A."/>
            <person name="Neulinger S.C."/>
        </authorList>
    </citation>
    <scope>NUCLEOTIDE SEQUENCE [LARGE SCALE GENOMIC DNA]</scope>
    <source>
        <strain evidence="1 2">DSM 25653</strain>
    </source>
</reference>
<comment type="caution">
    <text evidence="1">The sequence shown here is derived from an EMBL/GenBank/DDBJ whole genome shotgun (WGS) entry which is preliminary data.</text>
</comment>
<evidence type="ECO:0000313" key="2">
    <source>
        <dbReference type="Proteomes" id="UP001138768"/>
    </source>
</evidence>
<dbReference type="NCBIfam" id="NF038174">
    <property type="entry name" value="maturase_GoxB"/>
    <property type="match status" value="1"/>
</dbReference>